<organism evidence="1 2">
    <name type="scientific">Maribacter phage Colly_1</name>
    <dbReference type="NCBI Taxonomy" id="2745691"/>
    <lineage>
        <taxon>Viruses</taxon>
        <taxon>Duplodnaviria</taxon>
        <taxon>Heunggongvirae</taxon>
        <taxon>Uroviricota</taxon>
        <taxon>Caudoviricetes</taxon>
        <taxon>Molycolviridae</taxon>
        <taxon>Mollyvirus</taxon>
        <taxon>Mollyvirus colly</taxon>
    </lineage>
</organism>
<accession>A0A8E4UXX2</accession>
<dbReference type="EMBL" id="MT732450">
    <property type="protein sequence ID" value="QQO97276.1"/>
    <property type="molecule type" value="Genomic_DNA"/>
</dbReference>
<gene>
    <name evidence="1" type="ORF">Colly1_172</name>
</gene>
<keyword evidence="2" id="KW-1185">Reference proteome</keyword>
<protein>
    <submittedName>
        <fullName evidence="1">Uncharacterized protein</fullName>
    </submittedName>
</protein>
<evidence type="ECO:0000313" key="2">
    <source>
        <dbReference type="Proteomes" id="UP000693899"/>
    </source>
</evidence>
<dbReference type="Proteomes" id="UP000693899">
    <property type="component" value="Segment"/>
</dbReference>
<evidence type="ECO:0000313" key="1">
    <source>
        <dbReference type="EMBL" id="QQO97276.1"/>
    </source>
</evidence>
<proteinExistence type="predicted"/>
<sequence>MSLLGRLFGVKDKNGIPLSVIKEVFKTQTHSGIYWNIKPVYNILTNTLTHTMGGNESFVYNLTTAEGVRYDEDDDGCSEDTGFKFTLGKSKKKGRKGKIVILKKC</sequence>
<reference evidence="1" key="1">
    <citation type="submission" date="2020-07" db="EMBL/GenBank/DDBJ databases">
        <title>Highly diverse flavobacterial phages as mortality factor during North Sea spring blooms.</title>
        <authorList>
            <person name="Bartlau N."/>
            <person name="Wichels A."/>
            <person name="Krohne G."/>
            <person name="Adriaenssens E.M."/>
            <person name="Heins A."/>
            <person name="Fuchs B.M."/>
            <person name="Amann R."/>
            <person name="Moraru C."/>
        </authorList>
    </citation>
    <scope>NUCLEOTIDE SEQUENCE</scope>
</reference>
<name>A0A8E4UXX2_9CAUD</name>